<accession>A0A1E3W3U2</accession>
<reference evidence="1 2" key="1">
    <citation type="journal article" date="2016" name="Environ. Microbiol.">
        <title>New Methyloceanibacter diversity from North Sea sediments includes methanotroph containing solely the soluble methane monooxygenase.</title>
        <authorList>
            <person name="Vekeman B."/>
            <person name="Kerckhof F.M."/>
            <person name="Cremers G."/>
            <person name="de Vos P."/>
            <person name="Vandamme P."/>
            <person name="Boon N."/>
            <person name="Op den Camp H.J."/>
            <person name="Heylen K."/>
        </authorList>
    </citation>
    <scope>NUCLEOTIDE SEQUENCE [LARGE SCALE GENOMIC DNA]</scope>
    <source>
        <strain evidence="1 2">R-67175</strain>
    </source>
</reference>
<dbReference type="InterPro" id="IPR036501">
    <property type="entry name" value="Inhibitor_vert_lysozyme_sf"/>
</dbReference>
<dbReference type="EMBL" id="LPWF01000013">
    <property type="protein sequence ID" value="ODS00466.1"/>
    <property type="molecule type" value="Genomic_DNA"/>
</dbReference>
<evidence type="ECO:0000313" key="2">
    <source>
        <dbReference type="Proteomes" id="UP000094472"/>
    </source>
</evidence>
<dbReference type="Pfam" id="PF08816">
    <property type="entry name" value="Ivy"/>
    <property type="match status" value="1"/>
</dbReference>
<evidence type="ECO:0000313" key="1">
    <source>
        <dbReference type="EMBL" id="ODS00466.1"/>
    </source>
</evidence>
<name>A0A1E3W3U2_9HYPH</name>
<proteinExistence type="predicted"/>
<dbReference type="OrthoDB" id="9033596at2"/>
<dbReference type="SUPFAM" id="SSF89872">
    <property type="entry name" value="Inhibitor of vertebrate lysozyme, Ivy"/>
    <property type="match status" value="1"/>
</dbReference>
<organism evidence="1 2">
    <name type="scientific">Methyloceanibacter superfactus</name>
    <dbReference type="NCBI Taxonomy" id="1774969"/>
    <lineage>
        <taxon>Bacteria</taxon>
        <taxon>Pseudomonadati</taxon>
        <taxon>Pseudomonadota</taxon>
        <taxon>Alphaproteobacteria</taxon>
        <taxon>Hyphomicrobiales</taxon>
        <taxon>Hyphomicrobiaceae</taxon>
        <taxon>Methyloceanibacter</taxon>
    </lineage>
</organism>
<dbReference type="Proteomes" id="UP000094472">
    <property type="component" value="Unassembled WGS sequence"/>
</dbReference>
<dbReference type="AlphaFoldDB" id="A0A1E3W3U2"/>
<gene>
    <name evidence="1" type="ORF">AUC69_00985</name>
</gene>
<sequence length="92" mass="9977">MLAGETPPEWVTTFGATLDGPPTPTIPVPLDGETYTLGFTCKANDCEANQLYVLFAPQARDAWGMLASPEGISWLGRPNKRIQDAITDALRK</sequence>
<dbReference type="Gene3D" id="3.40.1420.10">
    <property type="entry name" value="Inhibitor of vertebrate lysozyme"/>
    <property type="match status" value="1"/>
</dbReference>
<evidence type="ECO:0008006" key="3">
    <source>
        <dbReference type="Google" id="ProtNLM"/>
    </source>
</evidence>
<dbReference type="STRING" id="1774969.AUC69_00985"/>
<keyword evidence="2" id="KW-1185">Reference proteome</keyword>
<comment type="caution">
    <text evidence="1">The sequence shown here is derived from an EMBL/GenBank/DDBJ whole genome shotgun (WGS) entry which is preliminary data.</text>
</comment>
<protein>
    <recommendedName>
        <fullName evidence="3">Inhibitor of vertebrate lysozyme</fullName>
    </recommendedName>
</protein>